<organism evidence="2 3">
    <name type="scientific">Polarella glacialis</name>
    <name type="common">Dinoflagellate</name>
    <dbReference type="NCBI Taxonomy" id="89957"/>
    <lineage>
        <taxon>Eukaryota</taxon>
        <taxon>Sar</taxon>
        <taxon>Alveolata</taxon>
        <taxon>Dinophyceae</taxon>
        <taxon>Suessiales</taxon>
        <taxon>Suessiaceae</taxon>
        <taxon>Polarella</taxon>
    </lineage>
</organism>
<accession>A0A813IXR0</accession>
<name>A0A813IXR0_POLGL</name>
<sequence length="147" mass="16273">MPHDLIPRNRLTSSQSQSFLPASTGGSMRRSFTAFAPAIDFRLETAVASKVLPPLRGRAGSGASEAKFEWLEHRPDASAHYKTGQRALLDSVNMRMRWDVGDSAEKVMQETLTEPWGLQTRGGARILLARTPKSNSEITQQRRGSVH</sequence>
<evidence type="ECO:0000313" key="2">
    <source>
        <dbReference type="EMBL" id="CAE8660539.1"/>
    </source>
</evidence>
<proteinExistence type="predicted"/>
<reference evidence="2" key="1">
    <citation type="submission" date="2021-02" db="EMBL/GenBank/DDBJ databases">
        <authorList>
            <person name="Dougan E. K."/>
            <person name="Rhodes N."/>
            <person name="Thang M."/>
            <person name="Chan C."/>
        </authorList>
    </citation>
    <scope>NUCLEOTIDE SEQUENCE</scope>
</reference>
<feature type="region of interest" description="Disordered" evidence="1">
    <location>
        <begin position="1"/>
        <end position="26"/>
    </location>
</feature>
<dbReference type="Proteomes" id="UP000626109">
    <property type="component" value="Unassembled WGS sequence"/>
</dbReference>
<gene>
    <name evidence="2" type="ORF">PGLA2088_LOCUS14177</name>
</gene>
<evidence type="ECO:0000256" key="1">
    <source>
        <dbReference type="SAM" id="MobiDB-lite"/>
    </source>
</evidence>
<comment type="caution">
    <text evidence="2">The sequence shown here is derived from an EMBL/GenBank/DDBJ whole genome shotgun (WGS) entry which is preliminary data.</text>
</comment>
<dbReference type="EMBL" id="CAJNNW010017228">
    <property type="protein sequence ID" value="CAE8660539.1"/>
    <property type="molecule type" value="Genomic_DNA"/>
</dbReference>
<evidence type="ECO:0000313" key="3">
    <source>
        <dbReference type="Proteomes" id="UP000626109"/>
    </source>
</evidence>
<dbReference type="AlphaFoldDB" id="A0A813IXR0"/>
<feature type="compositionally biased region" description="Polar residues" evidence="1">
    <location>
        <begin position="10"/>
        <end position="26"/>
    </location>
</feature>
<protein>
    <submittedName>
        <fullName evidence="2">Uncharacterized protein</fullName>
    </submittedName>
</protein>